<accession>A0ABD2CCX5</accession>
<proteinExistence type="predicted"/>
<dbReference type="Proteomes" id="UP001607303">
    <property type="component" value="Unassembled WGS sequence"/>
</dbReference>
<protein>
    <submittedName>
        <fullName evidence="1">Uncharacterized protein</fullName>
    </submittedName>
</protein>
<gene>
    <name evidence="1" type="ORF">V1477_008149</name>
</gene>
<name>A0ABD2CCX5_VESMC</name>
<evidence type="ECO:0000313" key="1">
    <source>
        <dbReference type="EMBL" id="KAL2742660.1"/>
    </source>
</evidence>
<keyword evidence="2" id="KW-1185">Reference proteome</keyword>
<evidence type="ECO:0000313" key="2">
    <source>
        <dbReference type="Proteomes" id="UP001607303"/>
    </source>
</evidence>
<dbReference type="EMBL" id="JAYRBN010000056">
    <property type="protein sequence ID" value="KAL2742660.1"/>
    <property type="molecule type" value="Genomic_DNA"/>
</dbReference>
<organism evidence="1 2">
    <name type="scientific">Vespula maculifrons</name>
    <name type="common">Eastern yellow jacket</name>
    <name type="synonym">Wasp</name>
    <dbReference type="NCBI Taxonomy" id="7453"/>
    <lineage>
        <taxon>Eukaryota</taxon>
        <taxon>Metazoa</taxon>
        <taxon>Ecdysozoa</taxon>
        <taxon>Arthropoda</taxon>
        <taxon>Hexapoda</taxon>
        <taxon>Insecta</taxon>
        <taxon>Pterygota</taxon>
        <taxon>Neoptera</taxon>
        <taxon>Endopterygota</taxon>
        <taxon>Hymenoptera</taxon>
        <taxon>Apocrita</taxon>
        <taxon>Aculeata</taxon>
        <taxon>Vespoidea</taxon>
        <taxon>Vespidae</taxon>
        <taxon>Vespinae</taxon>
        <taxon>Vespula</taxon>
    </lineage>
</organism>
<dbReference type="AlphaFoldDB" id="A0ABD2CCX5"/>
<comment type="caution">
    <text evidence="1">The sequence shown here is derived from an EMBL/GenBank/DDBJ whole genome shotgun (WGS) entry which is preliminary data.</text>
</comment>
<sequence length="119" mass="13958">MNEHEFSSNWVGNVRNFLIRSRKHENAYIYSEILELNRIFQDLAAVENVARKLPNFAINESDMSGRHLHLSEFRRTCPELKKLLESYRILASLCRSCQKFLNYFMFSPKCAEPPGNSQT</sequence>
<reference evidence="1 2" key="1">
    <citation type="journal article" date="2024" name="Ann. Entomol. Soc. Am.">
        <title>Genomic analyses of the southern and eastern yellowjacket wasps (Hymenoptera: Vespidae) reveal evolutionary signatures of social life.</title>
        <authorList>
            <person name="Catto M.A."/>
            <person name="Caine P.B."/>
            <person name="Orr S.E."/>
            <person name="Hunt B.G."/>
            <person name="Goodisman M.A.D."/>
        </authorList>
    </citation>
    <scope>NUCLEOTIDE SEQUENCE [LARGE SCALE GENOMIC DNA]</scope>
    <source>
        <strain evidence="1">232</strain>
        <tissue evidence="1">Head and thorax</tissue>
    </source>
</reference>